<proteinExistence type="predicted"/>
<comment type="caution">
    <text evidence="1">The sequence shown here is derived from an EMBL/GenBank/DDBJ whole genome shotgun (WGS) entry which is preliminary data.</text>
</comment>
<accession>A0ACC2NJ70</accession>
<organism evidence="1 2">
    <name type="scientific">Eretmocerus hayati</name>
    <dbReference type="NCBI Taxonomy" id="131215"/>
    <lineage>
        <taxon>Eukaryota</taxon>
        <taxon>Metazoa</taxon>
        <taxon>Ecdysozoa</taxon>
        <taxon>Arthropoda</taxon>
        <taxon>Hexapoda</taxon>
        <taxon>Insecta</taxon>
        <taxon>Pterygota</taxon>
        <taxon>Neoptera</taxon>
        <taxon>Endopterygota</taxon>
        <taxon>Hymenoptera</taxon>
        <taxon>Apocrita</taxon>
        <taxon>Proctotrupomorpha</taxon>
        <taxon>Chalcidoidea</taxon>
        <taxon>Aphelinidae</taxon>
        <taxon>Aphelininae</taxon>
        <taxon>Eretmocerus</taxon>
    </lineage>
</organism>
<name>A0ACC2NJ70_9HYME</name>
<dbReference type="EMBL" id="CM056743">
    <property type="protein sequence ID" value="KAJ8671174.1"/>
    <property type="molecule type" value="Genomic_DNA"/>
</dbReference>
<evidence type="ECO:0000313" key="1">
    <source>
        <dbReference type="EMBL" id="KAJ8671174.1"/>
    </source>
</evidence>
<dbReference type="Proteomes" id="UP001239111">
    <property type="component" value="Chromosome 3"/>
</dbReference>
<protein>
    <submittedName>
        <fullName evidence="1">Uncharacterized protein</fullName>
    </submittedName>
</protein>
<evidence type="ECO:0000313" key="2">
    <source>
        <dbReference type="Proteomes" id="UP001239111"/>
    </source>
</evidence>
<keyword evidence="2" id="KW-1185">Reference proteome</keyword>
<gene>
    <name evidence="1" type="ORF">QAD02_002433</name>
</gene>
<reference evidence="1" key="1">
    <citation type="submission" date="2023-04" db="EMBL/GenBank/DDBJ databases">
        <title>A chromosome-level genome assembly of the parasitoid wasp Eretmocerus hayati.</title>
        <authorList>
            <person name="Zhong Y."/>
            <person name="Liu S."/>
            <person name="Liu Y."/>
        </authorList>
    </citation>
    <scope>NUCLEOTIDE SEQUENCE</scope>
    <source>
        <strain evidence="1">ZJU_SS_LIU_2023</strain>
    </source>
</reference>
<sequence length="154" mass="17143">MGSKRFKNKRGADVESAIEPCMHFLIPYLENDDDFSTSLKRKGTKKDFNFPKASGSVKMPEVDAYALPKAQNQRELEKRLRGTSQNMQRVCDNVAMATSTAEDEDPIFTMVFQKFQKTPANRVDGIFIGILSVINELAAQDASKKVETISSTSG</sequence>